<dbReference type="Gene3D" id="1.20.1250.20">
    <property type="entry name" value="MFS general substrate transporter like domains"/>
    <property type="match status" value="1"/>
</dbReference>
<proteinExistence type="inferred from homology"/>
<comment type="caution">
    <text evidence="9">The sequence shown here is derived from an EMBL/GenBank/DDBJ whole genome shotgun (WGS) entry which is preliminary data.</text>
</comment>
<organism evidence="9 10">
    <name type="scientific">Candidatus Faecivivens stercoravium</name>
    <dbReference type="NCBI Taxonomy" id="2840803"/>
    <lineage>
        <taxon>Bacteria</taxon>
        <taxon>Bacillati</taxon>
        <taxon>Bacillota</taxon>
        <taxon>Clostridia</taxon>
        <taxon>Eubacteriales</taxon>
        <taxon>Oscillospiraceae</taxon>
        <taxon>Oscillospiraceae incertae sedis</taxon>
        <taxon>Candidatus Faecivivens</taxon>
    </lineage>
</organism>
<evidence type="ECO:0000256" key="1">
    <source>
        <dbReference type="ARBA" id="ARBA00004651"/>
    </source>
</evidence>
<feature type="transmembrane region" description="Helical" evidence="7">
    <location>
        <begin position="69"/>
        <end position="86"/>
    </location>
</feature>
<feature type="transmembrane region" description="Helical" evidence="7">
    <location>
        <begin position="125"/>
        <end position="145"/>
    </location>
</feature>
<dbReference type="EMBL" id="DVHA01000286">
    <property type="protein sequence ID" value="HIR61653.1"/>
    <property type="molecule type" value="Genomic_DNA"/>
</dbReference>
<keyword evidence="5 7" id="KW-1133">Transmembrane helix</keyword>
<reference evidence="9" key="1">
    <citation type="submission" date="2020-10" db="EMBL/GenBank/DDBJ databases">
        <authorList>
            <person name="Gilroy R."/>
        </authorList>
    </citation>
    <scope>NUCLEOTIDE SEQUENCE</scope>
    <source>
        <strain evidence="9">CHK189-12415</strain>
    </source>
</reference>
<dbReference type="GO" id="GO:0022857">
    <property type="term" value="F:transmembrane transporter activity"/>
    <property type="evidence" value="ECO:0007669"/>
    <property type="project" value="InterPro"/>
</dbReference>
<dbReference type="InterPro" id="IPR020846">
    <property type="entry name" value="MFS_dom"/>
</dbReference>
<dbReference type="PANTHER" id="PTHR23514:SF3">
    <property type="entry name" value="BYPASS OF STOP CODON PROTEIN 6"/>
    <property type="match status" value="1"/>
</dbReference>
<dbReference type="InterPro" id="IPR011701">
    <property type="entry name" value="MFS"/>
</dbReference>
<evidence type="ECO:0000256" key="6">
    <source>
        <dbReference type="ARBA" id="ARBA00023136"/>
    </source>
</evidence>
<feature type="transmembrane region" description="Helical" evidence="7">
    <location>
        <begin position="34"/>
        <end position="57"/>
    </location>
</feature>
<dbReference type="AlphaFoldDB" id="A0A9D1DZ70"/>
<evidence type="ECO:0000313" key="10">
    <source>
        <dbReference type="Proteomes" id="UP000824241"/>
    </source>
</evidence>
<dbReference type="PROSITE" id="PS50850">
    <property type="entry name" value="MFS"/>
    <property type="match status" value="1"/>
</dbReference>
<accession>A0A9D1DZ70</accession>
<comment type="similarity">
    <text evidence="2">Belongs to the major facilitator superfamily.</text>
</comment>
<dbReference type="GO" id="GO:0005886">
    <property type="term" value="C:plasma membrane"/>
    <property type="evidence" value="ECO:0007669"/>
    <property type="project" value="UniProtKB-SubCell"/>
</dbReference>
<feature type="transmembrane region" description="Helical" evidence="7">
    <location>
        <begin position="276"/>
        <end position="304"/>
    </location>
</feature>
<evidence type="ECO:0000256" key="5">
    <source>
        <dbReference type="ARBA" id="ARBA00022989"/>
    </source>
</evidence>
<dbReference type="PANTHER" id="PTHR23514">
    <property type="entry name" value="BYPASS OF STOP CODON PROTEIN 6"/>
    <property type="match status" value="1"/>
</dbReference>
<evidence type="ECO:0000256" key="7">
    <source>
        <dbReference type="SAM" id="Phobius"/>
    </source>
</evidence>
<protein>
    <submittedName>
        <fullName evidence="9">MFS transporter</fullName>
    </submittedName>
</protein>
<feature type="domain" description="Major facilitator superfamily (MFS) profile" evidence="8">
    <location>
        <begin position="5"/>
        <end position="386"/>
    </location>
</feature>
<dbReference type="InterPro" id="IPR036259">
    <property type="entry name" value="MFS_trans_sf"/>
</dbReference>
<sequence length="393" mass="42103">MASLLLAIIYLAFISLGLPDGLLGAAWPSMYPQMGVSVGSAGIVSMTIAACTVISSLMSERVIRRFGTGKVAAVSTLMTALGLFGFSFSSQFWMLLVFALPYGLGAGSIDAALNNYVALHYEARHMSWLHCFWGLGASIGPYIMGFALQGGSGSWPLGYQIIGGIQAVLTAFLFFSLPLWKKDIAAESDGNPPVHLSLREIFAISGAKQLFIAFFCYSAIETGTGLWAASYMVQYRGISESDAASWAALFYFGVMLGRGISGFVTGKLGDRKMIRIGQIVILAGILLLAIPGPAMLVCAGLLVIGLGCAPVYPSIIHSTPDNFGRETSQSIVGVEMACAYCGTTFMPPLIGLVTSRISMALYPFALLFFLILMLVMCEWLFKVKNREKAAMQK</sequence>
<reference evidence="9" key="2">
    <citation type="journal article" date="2021" name="PeerJ">
        <title>Extensive microbial diversity within the chicken gut microbiome revealed by metagenomics and culture.</title>
        <authorList>
            <person name="Gilroy R."/>
            <person name="Ravi A."/>
            <person name="Getino M."/>
            <person name="Pursley I."/>
            <person name="Horton D.L."/>
            <person name="Alikhan N.F."/>
            <person name="Baker D."/>
            <person name="Gharbi K."/>
            <person name="Hall N."/>
            <person name="Watson M."/>
            <person name="Adriaenssens E.M."/>
            <person name="Foster-Nyarko E."/>
            <person name="Jarju S."/>
            <person name="Secka A."/>
            <person name="Antonio M."/>
            <person name="Oren A."/>
            <person name="Chaudhuri R.R."/>
            <person name="La Ragione R."/>
            <person name="Hildebrand F."/>
            <person name="Pallen M.J."/>
        </authorList>
    </citation>
    <scope>NUCLEOTIDE SEQUENCE</scope>
    <source>
        <strain evidence="9">CHK189-12415</strain>
    </source>
</reference>
<evidence type="ECO:0000259" key="8">
    <source>
        <dbReference type="PROSITE" id="PS50850"/>
    </source>
</evidence>
<feature type="transmembrane region" description="Helical" evidence="7">
    <location>
        <begin position="360"/>
        <end position="381"/>
    </location>
</feature>
<keyword evidence="3" id="KW-0813">Transport</keyword>
<feature type="transmembrane region" description="Helical" evidence="7">
    <location>
        <begin position="92"/>
        <end position="113"/>
    </location>
</feature>
<evidence type="ECO:0000256" key="2">
    <source>
        <dbReference type="ARBA" id="ARBA00008335"/>
    </source>
</evidence>
<evidence type="ECO:0000256" key="3">
    <source>
        <dbReference type="ARBA" id="ARBA00022448"/>
    </source>
</evidence>
<comment type="subcellular location">
    <subcellularLocation>
        <location evidence="1">Cell membrane</location>
        <topology evidence="1">Multi-pass membrane protein</topology>
    </subcellularLocation>
</comment>
<feature type="transmembrane region" description="Helical" evidence="7">
    <location>
        <begin position="243"/>
        <end position="264"/>
    </location>
</feature>
<dbReference type="InterPro" id="IPR051788">
    <property type="entry name" value="MFS_Transporter"/>
</dbReference>
<dbReference type="SUPFAM" id="SSF103473">
    <property type="entry name" value="MFS general substrate transporter"/>
    <property type="match status" value="1"/>
</dbReference>
<dbReference type="Pfam" id="PF07690">
    <property type="entry name" value="MFS_1"/>
    <property type="match status" value="1"/>
</dbReference>
<evidence type="ECO:0000313" key="9">
    <source>
        <dbReference type="EMBL" id="HIR61653.1"/>
    </source>
</evidence>
<keyword evidence="4 7" id="KW-0812">Transmembrane</keyword>
<dbReference type="Proteomes" id="UP000824241">
    <property type="component" value="Unassembled WGS sequence"/>
</dbReference>
<gene>
    <name evidence="9" type="ORF">IAB37_08780</name>
</gene>
<keyword evidence="6 7" id="KW-0472">Membrane</keyword>
<feature type="transmembrane region" description="Helical" evidence="7">
    <location>
        <begin position="157"/>
        <end position="180"/>
    </location>
</feature>
<evidence type="ECO:0000256" key="4">
    <source>
        <dbReference type="ARBA" id="ARBA00022692"/>
    </source>
</evidence>
<name>A0A9D1DZ70_9FIRM</name>